<dbReference type="EMBL" id="MLAK01000082">
    <property type="protein sequence ID" value="OHT16679.1"/>
    <property type="molecule type" value="Genomic_DNA"/>
</dbReference>
<keyword evidence="3" id="KW-1185">Reference proteome</keyword>
<dbReference type="AlphaFoldDB" id="A0A1J4KZJ8"/>
<feature type="region of interest" description="Disordered" evidence="1">
    <location>
        <begin position="182"/>
        <end position="217"/>
    </location>
</feature>
<dbReference type="GeneID" id="94848602"/>
<proteinExistence type="predicted"/>
<name>A0A1J4KZJ8_9EUKA</name>
<evidence type="ECO:0000313" key="2">
    <source>
        <dbReference type="EMBL" id="OHT16679.1"/>
    </source>
</evidence>
<protein>
    <submittedName>
        <fullName evidence="2">Uncharacterized protein</fullName>
    </submittedName>
</protein>
<dbReference type="Proteomes" id="UP000179807">
    <property type="component" value="Unassembled WGS sequence"/>
</dbReference>
<accession>A0A1J4KZJ8</accession>
<evidence type="ECO:0000313" key="3">
    <source>
        <dbReference type="Proteomes" id="UP000179807"/>
    </source>
</evidence>
<organism evidence="2 3">
    <name type="scientific">Tritrichomonas foetus</name>
    <dbReference type="NCBI Taxonomy" id="1144522"/>
    <lineage>
        <taxon>Eukaryota</taxon>
        <taxon>Metamonada</taxon>
        <taxon>Parabasalia</taxon>
        <taxon>Tritrichomonadida</taxon>
        <taxon>Tritrichomonadidae</taxon>
        <taxon>Tritrichomonas</taxon>
    </lineage>
</organism>
<sequence>MHSKISICKFSLLEKLNGNFALLYHYTKGSTIYFCSFFQNQVNTALFSYDSVHVCDIEMCKLFQNKGDMLRHVNVTKINIIDCIGDYPHKLVSCNDYIHGSNDYILCYNYDYRPNQQQNLTIPLEFDHLYCDHTKIETALRVYITNKHVSWVGFTLFFFVGIKTYLSLRKRRIEQAEENHRRVTQERMEEEALSITEGLEFEHEEEEEQNNNPGQNN</sequence>
<dbReference type="VEuPathDB" id="TrichDB:TRFO_41640"/>
<dbReference type="RefSeq" id="XP_068369815.1">
    <property type="nucleotide sequence ID" value="XM_068513898.1"/>
</dbReference>
<evidence type="ECO:0000256" key="1">
    <source>
        <dbReference type="SAM" id="MobiDB-lite"/>
    </source>
</evidence>
<comment type="caution">
    <text evidence="2">The sequence shown here is derived from an EMBL/GenBank/DDBJ whole genome shotgun (WGS) entry which is preliminary data.</text>
</comment>
<reference evidence="2" key="1">
    <citation type="submission" date="2016-10" db="EMBL/GenBank/DDBJ databases">
        <authorList>
            <person name="Benchimol M."/>
            <person name="Almeida L.G."/>
            <person name="Vasconcelos A.T."/>
            <person name="Perreira-Neves A."/>
            <person name="Rosa I.A."/>
            <person name="Tasca T."/>
            <person name="Bogo M.R."/>
            <person name="de Souza W."/>
        </authorList>
    </citation>
    <scope>NUCLEOTIDE SEQUENCE [LARGE SCALE GENOMIC DNA]</scope>
    <source>
        <strain evidence="2">K</strain>
    </source>
</reference>
<gene>
    <name evidence="2" type="ORF">TRFO_41640</name>
</gene>